<dbReference type="SMART" id="SM00448">
    <property type="entry name" value="REC"/>
    <property type="match status" value="1"/>
</dbReference>
<evidence type="ECO:0000256" key="5">
    <source>
        <dbReference type="ARBA" id="ARBA00023163"/>
    </source>
</evidence>
<dbReference type="CDD" id="cd00383">
    <property type="entry name" value="trans_reg_C"/>
    <property type="match status" value="1"/>
</dbReference>
<reference evidence="10 11" key="1">
    <citation type="submission" date="2010-10" db="EMBL/GenBank/DDBJ databases">
        <authorList>
            <person name="Durkin A.S."/>
            <person name="Madupu R."/>
            <person name="Torralba M."/>
            <person name="Gillis M."/>
            <person name="Methe B."/>
            <person name="Sutton G."/>
            <person name="Nelson K.E."/>
        </authorList>
    </citation>
    <scope>NUCLEOTIDE SEQUENCE [LARGE SCALE GENOMIC DNA]</scope>
    <source>
        <strain evidence="10 11">ACS-139-V-Col8</strain>
    </source>
</reference>
<dbReference type="PANTHER" id="PTHR48111">
    <property type="entry name" value="REGULATOR OF RPOS"/>
    <property type="match status" value="1"/>
</dbReference>
<dbReference type="PROSITE" id="PS51755">
    <property type="entry name" value="OMPR_PHOB"/>
    <property type="match status" value="1"/>
</dbReference>
<evidence type="ECO:0000256" key="6">
    <source>
        <dbReference type="PROSITE-ProRule" id="PRU00169"/>
    </source>
</evidence>
<sequence length="229" mass="26645">MKVLIIEDDVVIAQALADYLAKWQLEAVILKDFLQVLEEVQSQQPHLILLDINLPYFNGYHWCSEIRKFSQVPIIFISSMNDKMDMIMAMQLGGDDFISKPLDMTLTLSKIQALLRRSYEFTEPQVAALNRLTYEDLVLDRLQAKLLYQGHEIDLTHTELQILQVLFQAQPAFASRQTILDACWQNDQFIDDNTLAVNMTRIRKKLRPYALDTWLQTKKNHGYALRKEA</sequence>
<organism evidence="10 11">
    <name type="scientific">Eremococcus coleocola ACS-139-V-Col8</name>
    <dbReference type="NCBI Taxonomy" id="908337"/>
    <lineage>
        <taxon>Bacteria</taxon>
        <taxon>Bacillati</taxon>
        <taxon>Bacillota</taxon>
        <taxon>Bacilli</taxon>
        <taxon>Lactobacillales</taxon>
        <taxon>Aerococcaceae</taxon>
        <taxon>Eremococcus</taxon>
    </lineage>
</organism>
<dbReference type="eggNOG" id="COG0745">
    <property type="taxonomic scope" value="Bacteria"/>
</dbReference>
<dbReference type="InterPro" id="IPR001789">
    <property type="entry name" value="Sig_transdc_resp-reg_receiver"/>
</dbReference>
<evidence type="ECO:0000259" key="8">
    <source>
        <dbReference type="PROSITE" id="PS50110"/>
    </source>
</evidence>
<dbReference type="EMBL" id="AENN01000003">
    <property type="protein sequence ID" value="EFR31896.1"/>
    <property type="molecule type" value="Genomic_DNA"/>
</dbReference>
<dbReference type="Pfam" id="PF00072">
    <property type="entry name" value="Response_reg"/>
    <property type="match status" value="1"/>
</dbReference>
<proteinExistence type="predicted"/>
<dbReference type="SMART" id="SM00862">
    <property type="entry name" value="Trans_reg_C"/>
    <property type="match status" value="1"/>
</dbReference>
<dbReference type="GO" id="GO:0006355">
    <property type="term" value="P:regulation of DNA-templated transcription"/>
    <property type="evidence" value="ECO:0007669"/>
    <property type="project" value="InterPro"/>
</dbReference>
<dbReference type="PANTHER" id="PTHR48111:SF43">
    <property type="entry name" value="STAGE 0 SPORULATION PROTEIN A HOMOLOG"/>
    <property type="match status" value="1"/>
</dbReference>
<feature type="domain" description="Response regulatory" evidence="8">
    <location>
        <begin position="2"/>
        <end position="115"/>
    </location>
</feature>
<dbReference type="AlphaFoldDB" id="E4KMB8"/>
<dbReference type="GO" id="GO:0032993">
    <property type="term" value="C:protein-DNA complex"/>
    <property type="evidence" value="ECO:0007669"/>
    <property type="project" value="TreeGrafter"/>
</dbReference>
<comment type="caution">
    <text evidence="10">The sequence shown here is derived from an EMBL/GenBank/DDBJ whole genome shotgun (WGS) entry which is preliminary data.</text>
</comment>
<dbReference type="GO" id="GO:0005829">
    <property type="term" value="C:cytosol"/>
    <property type="evidence" value="ECO:0007669"/>
    <property type="project" value="TreeGrafter"/>
</dbReference>
<dbReference type="Gene3D" id="1.10.10.10">
    <property type="entry name" value="Winged helix-like DNA-binding domain superfamily/Winged helix DNA-binding domain"/>
    <property type="match status" value="1"/>
</dbReference>
<dbReference type="InterPro" id="IPR011006">
    <property type="entry name" value="CheY-like_superfamily"/>
</dbReference>
<dbReference type="InterPro" id="IPR039420">
    <property type="entry name" value="WalR-like"/>
</dbReference>
<dbReference type="RefSeq" id="WP_006417630.1">
    <property type="nucleotide sequence ID" value="NZ_AENN01000003.1"/>
</dbReference>
<keyword evidence="3" id="KW-0805">Transcription regulation</keyword>
<dbReference type="GO" id="GO:0000156">
    <property type="term" value="F:phosphorelay response regulator activity"/>
    <property type="evidence" value="ECO:0007669"/>
    <property type="project" value="TreeGrafter"/>
</dbReference>
<evidence type="ECO:0000256" key="4">
    <source>
        <dbReference type="ARBA" id="ARBA00023125"/>
    </source>
</evidence>
<dbReference type="PROSITE" id="PS50110">
    <property type="entry name" value="RESPONSE_REGULATORY"/>
    <property type="match status" value="1"/>
</dbReference>
<keyword evidence="11" id="KW-1185">Reference proteome</keyword>
<dbReference type="Gene3D" id="3.40.50.2300">
    <property type="match status" value="1"/>
</dbReference>
<evidence type="ECO:0000256" key="2">
    <source>
        <dbReference type="ARBA" id="ARBA00023012"/>
    </source>
</evidence>
<evidence type="ECO:0000313" key="10">
    <source>
        <dbReference type="EMBL" id="EFR31896.1"/>
    </source>
</evidence>
<gene>
    <name evidence="10" type="ORF">HMPREF9257_0494</name>
</gene>
<dbReference type="STRING" id="908337.HMPREF9257_0494"/>
<keyword evidence="5" id="KW-0804">Transcription</keyword>
<dbReference type="InterPro" id="IPR036388">
    <property type="entry name" value="WH-like_DNA-bd_sf"/>
</dbReference>
<feature type="modified residue" description="4-aspartylphosphate" evidence="6">
    <location>
        <position position="51"/>
    </location>
</feature>
<feature type="DNA-binding region" description="OmpR/PhoB-type" evidence="7">
    <location>
        <begin position="129"/>
        <end position="227"/>
    </location>
</feature>
<dbReference type="Proteomes" id="UP000005990">
    <property type="component" value="Unassembled WGS sequence"/>
</dbReference>
<dbReference type="OrthoDB" id="9790442at2"/>
<evidence type="ECO:0000256" key="3">
    <source>
        <dbReference type="ARBA" id="ARBA00023015"/>
    </source>
</evidence>
<dbReference type="InterPro" id="IPR001867">
    <property type="entry name" value="OmpR/PhoB-type_DNA-bd"/>
</dbReference>
<keyword evidence="1 6" id="KW-0597">Phosphoprotein</keyword>
<evidence type="ECO:0000313" key="11">
    <source>
        <dbReference type="Proteomes" id="UP000005990"/>
    </source>
</evidence>
<evidence type="ECO:0000259" key="9">
    <source>
        <dbReference type="PROSITE" id="PS51755"/>
    </source>
</evidence>
<feature type="domain" description="OmpR/PhoB-type" evidence="9">
    <location>
        <begin position="129"/>
        <end position="227"/>
    </location>
</feature>
<dbReference type="SUPFAM" id="SSF52172">
    <property type="entry name" value="CheY-like"/>
    <property type="match status" value="1"/>
</dbReference>
<keyword evidence="2" id="KW-0902">Two-component regulatory system</keyword>
<accession>E4KMB8</accession>
<protein>
    <submittedName>
        <fullName evidence="10">Response regulator receiver domain protein</fullName>
    </submittedName>
</protein>
<dbReference type="Pfam" id="PF00486">
    <property type="entry name" value="Trans_reg_C"/>
    <property type="match status" value="1"/>
</dbReference>
<keyword evidence="4 7" id="KW-0238">DNA-binding</keyword>
<evidence type="ECO:0000256" key="1">
    <source>
        <dbReference type="ARBA" id="ARBA00022553"/>
    </source>
</evidence>
<dbReference type="GO" id="GO:0000976">
    <property type="term" value="F:transcription cis-regulatory region binding"/>
    <property type="evidence" value="ECO:0007669"/>
    <property type="project" value="TreeGrafter"/>
</dbReference>
<name>E4KMB8_9LACT</name>
<evidence type="ECO:0000256" key="7">
    <source>
        <dbReference type="PROSITE-ProRule" id="PRU01091"/>
    </source>
</evidence>